<sequence length="174" mass="18878">MTTDSGVSPVIGVLLMLTLTLIIAAIVNSFAGGLVDTKEKPPSATLQATFHQNRIADPNNASLLITHVSGDPLPVSDISIILRPTRTFGDDAENNFIEIGKANITNSRTYSETWANGITSMKVGDTHGVFGDTNISKLNGKYDLMAEKYQGNTVYLEFYYDRNLIAKPEVLIQG</sequence>
<proteinExistence type="predicted"/>
<dbReference type="NCBIfam" id="TIGR02537">
    <property type="entry name" value="arch_flag_Nterm"/>
    <property type="match status" value="1"/>
</dbReference>
<dbReference type="InterPro" id="IPR012859">
    <property type="entry name" value="Pilin_N_archaeal"/>
</dbReference>
<name>Q2FMK6_METHJ</name>
<dbReference type="GeneID" id="25393422"/>
<dbReference type="AlphaFoldDB" id="Q2FMK6"/>
<dbReference type="eggNOG" id="arCOG02416">
    <property type="taxonomic scope" value="Archaea"/>
</dbReference>
<dbReference type="STRING" id="323259.Mhun_0252"/>
<evidence type="ECO:0000259" key="2">
    <source>
        <dbReference type="Pfam" id="PF07790"/>
    </source>
</evidence>
<dbReference type="EMBL" id="CP000254">
    <property type="protein sequence ID" value="ABD40024.1"/>
    <property type="molecule type" value="Genomic_DNA"/>
</dbReference>
<evidence type="ECO:0000256" key="1">
    <source>
        <dbReference type="SAM" id="Phobius"/>
    </source>
</evidence>
<keyword evidence="1" id="KW-0812">Transmembrane</keyword>
<keyword evidence="4" id="KW-1185">Reference proteome</keyword>
<feature type="domain" description="Archaeal Type IV pilin N-terminal" evidence="2">
    <location>
        <begin position="5"/>
        <end position="86"/>
    </location>
</feature>
<keyword evidence="1" id="KW-0472">Membrane</keyword>
<evidence type="ECO:0000313" key="3">
    <source>
        <dbReference type="EMBL" id="ABD40024.1"/>
    </source>
</evidence>
<dbReference type="RefSeq" id="WP_011447319.1">
    <property type="nucleotide sequence ID" value="NC_007796.1"/>
</dbReference>
<organism evidence="3 4">
    <name type="scientific">Methanospirillum hungatei JF-1 (strain ATCC 27890 / DSM 864 / NBRC 100397 / JF-1)</name>
    <dbReference type="NCBI Taxonomy" id="323259"/>
    <lineage>
        <taxon>Archaea</taxon>
        <taxon>Methanobacteriati</taxon>
        <taxon>Methanobacteriota</taxon>
        <taxon>Stenosarchaea group</taxon>
        <taxon>Methanomicrobia</taxon>
        <taxon>Methanomicrobiales</taxon>
        <taxon>Methanospirillaceae</taxon>
        <taxon>Methanospirillum</taxon>
    </lineage>
</organism>
<keyword evidence="1" id="KW-1133">Transmembrane helix</keyword>
<dbReference type="Pfam" id="PF07790">
    <property type="entry name" value="Pilin_N"/>
    <property type="match status" value="1"/>
</dbReference>
<dbReference type="InParanoid" id="Q2FMK6"/>
<protein>
    <recommendedName>
        <fullName evidence="2">Archaeal Type IV pilin N-terminal domain-containing protein</fullName>
    </recommendedName>
</protein>
<reference evidence="4" key="1">
    <citation type="journal article" date="2016" name="Stand. Genomic Sci.">
        <title>Complete genome sequence of Methanospirillum hungatei type strain JF1.</title>
        <authorList>
            <person name="Gunsalus R.P."/>
            <person name="Cook L.E."/>
            <person name="Crable B."/>
            <person name="Rohlin L."/>
            <person name="McDonald E."/>
            <person name="Mouttaki H."/>
            <person name="Sieber J.R."/>
            <person name="Poweleit N."/>
            <person name="Zhou H."/>
            <person name="Lapidus A.L."/>
            <person name="Daligault H.E."/>
            <person name="Land M."/>
            <person name="Gilna P."/>
            <person name="Ivanova N."/>
            <person name="Kyrpides N."/>
            <person name="Culley D.E."/>
            <person name="McInerney M.J."/>
        </authorList>
    </citation>
    <scope>NUCLEOTIDE SEQUENCE [LARGE SCALE GENOMIC DNA]</scope>
    <source>
        <strain evidence="4">ATCC 27890 / DSM 864 / NBRC 100397 / JF-1</strain>
    </source>
</reference>
<dbReference type="EnsemblBacteria" id="ABD40024">
    <property type="protein sequence ID" value="ABD40024"/>
    <property type="gene ID" value="Mhun_0252"/>
</dbReference>
<dbReference type="Proteomes" id="UP000001941">
    <property type="component" value="Chromosome"/>
</dbReference>
<accession>Q2FMK6</accession>
<dbReference type="InterPro" id="IPR013373">
    <property type="entry name" value="Flagellin/pilin_N_arc"/>
</dbReference>
<dbReference type="HOGENOM" id="CLU_103618_0_0_2"/>
<evidence type="ECO:0000313" key="4">
    <source>
        <dbReference type="Proteomes" id="UP000001941"/>
    </source>
</evidence>
<gene>
    <name evidence="3" type="ordered locus">Mhun_0252</name>
</gene>
<dbReference type="KEGG" id="mhu:Mhun_0252"/>
<dbReference type="OrthoDB" id="116677at2157"/>
<feature type="transmembrane region" description="Helical" evidence="1">
    <location>
        <begin position="6"/>
        <end position="31"/>
    </location>
</feature>